<accession>A0A318SL55</accession>
<feature type="transmembrane region" description="Helical" evidence="5">
    <location>
        <begin position="333"/>
        <end position="355"/>
    </location>
</feature>
<comment type="subcellular location">
    <subcellularLocation>
        <location evidence="1">Membrane</location>
        <topology evidence="1">Multi-pass membrane protein</topology>
    </subcellularLocation>
</comment>
<dbReference type="InterPro" id="IPR051788">
    <property type="entry name" value="MFS_Transporter"/>
</dbReference>
<dbReference type="RefSeq" id="WP_233504253.1">
    <property type="nucleotide sequence ID" value="NZ_JAMOFZ010000003.1"/>
</dbReference>
<keyword evidence="3 5" id="KW-1133">Transmembrane helix</keyword>
<dbReference type="GO" id="GO:0022857">
    <property type="term" value="F:transmembrane transporter activity"/>
    <property type="evidence" value="ECO:0007669"/>
    <property type="project" value="InterPro"/>
</dbReference>
<dbReference type="GO" id="GO:0016020">
    <property type="term" value="C:membrane"/>
    <property type="evidence" value="ECO:0007669"/>
    <property type="project" value="UniProtKB-SubCell"/>
</dbReference>
<dbReference type="Pfam" id="PF07690">
    <property type="entry name" value="MFS_1"/>
    <property type="match status" value="1"/>
</dbReference>
<evidence type="ECO:0000256" key="3">
    <source>
        <dbReference type="ARBA" id="ARBA00022989"/>
    </source>
</evidence>
<evidence type="ECO:0000313" key="6">
    <source>
        <dbReference type="EMBL" id="PYE79190.1"/>
    </source>
</evidence>
<dbReference type="Proteomes" id="UP000247540">
    <property type="component" value="Unassembled WGS sequence"/>
</dbReference>
<keyword evidence="7" id="KW-1185">Reference proteome</keyword>
<dbReference type="Gene3D" id="1.20.1250.20">
    <property type="entry name" value="MFS general substrate transporter like domains"/>
    <property type="match status" value="2"/>
</dbReference>
<dbReference type="AlphaFoldDB" id="A0A318SL55"/>
<feature type="transmembrane region" description="Helical" evidence="5">
    <location>
        <begin position="145"/>
        <end position="164"/>
    </location>
</feature>
<evidence type="ECO:0000256" key="5">
    <source>
        <dbReference type="SAM" id="Phobius"/>
    </source>
</evidence>
<name>A0A318SL55_9BURK</name>
<keyword evidence="4 5" id="KW-0472">Membrane</keyword>
<feature type="transmembrane region" description="Helical" evidence="5">
    <location>
        <begin position="361"/>
        <end position="379"/>
    </location>
</feature>
<feature type="transmembrane region" description="Helical" evidence="5">
    <location>
        <begin position="247"/>
        <end position="263"/>
    </location>
</feature>
<dbReference type="InterPro" id="IPR036259">
    <property type="entry name" value="MFS_trans_sf"/>
</dbReference>
<dbReference type="InterPro" id="IPR011701">
    <property type="entry name" value="MFS"/>
</dbReference>
<feature type="transmembrane region" description="Helical" evidence="5">
    <location>
        <begin position="50"/>
        <end position="70"/>
    </location>
</feature>
<dbReference type="SUPFAM" id="SSF103473">
    <property type="entry name" value="MFS general substrate transporter"/>
    <property type="match status" value="1"/>
</dbReference>
<gene>
    <name evidence="6" type="ORF">DFQ15_103178</name>
</gene>
<feature type="transmembrane region" description="Helical" evidence="5">
    <location>
        <begin position="21"/>
        <end position="38"/>
    </location>
</feature>
<evidence type="ECO:0000256" key="1">
    <source>
        <dbReference type="ARBA" id="ARBA00004141"/>
    </source>
</evidence>
<organism evidence="6 7">
    <name type="scientific">Xylophilus ampelinus</name>
    <dbReference type="NCBI Taxonomy" id="54067"/>
    <lineage>
        <taxon>Bacteria</taxon>
        <taxon>Pseudomonadati</taxon>
        <taxon>Pseudomonadota</taxon>
        <taxon>Betaproteobacteria</taxon>
        <taxon>Burkholderiales</taxon>
        <taxon>Xylophilus</taxon>
    </lineage>
</organism>
<evidence type="ECO:0000256" key="4">
    <source>
        <dbReference type="ARBA" id="ARBA00023136"/>
    </source>
</evidence>
<protein>
    <submittedName>
        <fullName evidence="6">Putative MFS family arabinose efflux permease</fullName>
    </submittedName>
</protein>
<evidence type="ECO:0000256" key="2">
    <source>
        <dbReference type="ARBA" id="ARBA00022692"/>
    </source>
</evidence>
<dbReference type="PANTHER" id="PTHR23514:SF13">
    <property type="entry name" value="INNER MEMBRANE PROTEIN YBJJ"/>
    <property type="match status" value="1"/>
</dbReference>
<dbReference type="CDD" id="cd17393">
    <property type="entry name" value="MFS_MosC_like"/>
    <property type="match status" value="1"/>
</dbReference>
<dbReference type="EMBL" id="QJTC01000003">
    <property type="protein sequence ID" value="PYE79190.1"/>
    <property type="molecule type" value="Genomic_DNA"/>
</dbReference>
<feature type="transmembrane region" description="Helical" evidence="5">
    <location>
        <begin position="275"/>
        <end position="295"/>
    </location>
</feature>
<comment type="caution">
    <text evidence="6">The sequence shown here is derived from an EMBL/GenBank/DDBJ whole genome shotgun (WGS) entry which is preliminary data.</text>
</comment>
<evidence type="ECO:0000313" key="7">
    <source>
        <dbReference type="Proteomes" id="UP000247540"/>
    </source>
</evidence>
<dbReference type="PANTHER" id="PTHR23514">
    <property type="entry name" value="BYPASS OF STOP CODON PROTEIN 6"/>
    <property type="match status" value="1"/>
</dbReference>
<feature type="transmembrane region" description="Helical" evidence="5">
    <location>
        <begin position="210"/>
        <end position="227"/>
    </location>
</feature>
<keyword evidence="2 5" id="KW-0812">Transmembrane</keyword>
<reference evidence="6 7" key="1">
    <citation type="submission" date="2018-06" db="EMBL/GenBank/DDBJ databases">
        <title>Genomic Encyclopedia of Type Strains, Phase III (KMG-III): the genomes of soil and plant-associated and newly described type strains.</title>
        <authorList>
            <person name="Whitman W."/>
        </authorList>
    </citation>
    <scope>NUCLEOTIDE SEQUENCE [LARGE SCALE GENOMIC DNA]</scope>
    <source>
        <strain evidence="6 7">CECT 7646</strain>
    </source>
</reference>
<feature type="transmembrane region" description="Helical" evidence="5">
    <location>
        <begin position="301"/>
        <end position="321"/>
    </location>
</feature>
<feature type="transmembrane region" description="Helical" evidence="5">
    <location>
        <begin position="170"/>
        <end position="189"/>
    </location>
</feature>
<sequence length="384" mass="38772">MSGVASLRGARALGASRHATRVQFFCSGFLFATWGVHIPTVRALYGVTEAGLGVAMLAAGIGALLGLPQAGRLIARYGPRGVCRVCGVTMAGGVSLLLVMPGLPALLMLLAVFGVANGIFDVAINAEAAELERVGERPLMSGMHGMFSTGGMVGAGVGGVLLAWPQGHLTLVAVVLAAAVLLAAQRMLVPLPIAADAPRIPGFVLPRGTLLVLGVFAGLGLIAEGAMYDWSVLYLHQELGSPQAEAAWAYASFSAAMAAARFGGDWVRARVAPAVLLRASALVAAFAMVVVLLAAAPRVALVGFALAGIGFANVVPLLFTAAAKVPGGSPAHAIAAVSSLGYLGFMGGPPIIGFVAQGNSLGAALWLVVVFAVVLAVGARRALN</sequence>
<proteinExistence type="predicted"/>